<gene>
    <name evidence="7" type="primary">rr2</name>
</gene>
<dbReference type="InterPro" id="IPR000358">
    <property type="entry name" value="RNR_small_fam"/>
</dbReference>
<evidence type="ECO:0000256" key="2">
    <source>
        <dbReference type="ARBA" id="ARBA00009303"/>
    </source>
</evidence>
<proteinExistence type="inferred from homology"/>
<comment type="cofactor">
    <cofactor evidence="1">
        <name>Fe cation</name>
        <dbReference type="ChEBI" id="CHEBI:24875"/>
    </cofactor>
</comment>
<organism evidence="7 8">
    <name type="scientific">Rachiplusia nu nucleopolyhedrovirus</name>
    <dbReference type="NCBI Taxonomy" id="2605775"/>
    <lineage>
        <taxon>Viruses</taxon>
        <taxon>Viruses incertae sedis</taxon>
        <taxon>Naldaviricetes</taxon>
        <taxon>Lefavirales</taxon>
        <taxon>Baculoviridae</taxon>
        <taxon>Alphabaculovirus</taxon>
        <taxon>Alphabaculovirus ranus</taxon>
    </lineage>
</organism>
<evidence type="ECO:0000313" key="7">
    <source>
        <dbReference type="EMBL" id="QEI03692.1"/>
    </source>
</evidence>
<reference evidence="7" key="1">
    <citation type="submission" date="2019-01" db="EMBL/GenBank/DDBJ databases">
        <authorList>
            <person name="Trentin L.B."/>
            <person name="Santos E.R."/>
            <person name="Silva L.A."/>
            <person name="Sosa-Gomez D.R."/>
            <person name="Ribeiro B.M."/>
            <person name="Ardisson-Araujo D.M.P."/>
        </authorList>
    </citation>
    <scope>NUCLEOTIDE SEQUENCE</scope>
    <source>
        <strain evidence="7">VPN54</strain>
    </source>
</reference>
<dbReference type="PANTHER" id="PTHR23409:SF18">
    <property type="entry name" value="RIBONUCLEOSIDE-DIPHOSPHATE REDUCTASE SUBUNIT M2"/>
    <property type="match status" value="1"/>
</dbReference>
<dbReference type="RefSeq" id="YP_010799688.1">
    <property type="nucleotide sequence ID" value="NC_076682.1"/>
</dbReference>
<evidence type="ECO:0000313" key="8">
    <source>
        <dbReference type="Proteomes" id="UP000830719"/>
    </source>
</evidence>
<evidence type="ECO:0000256" key="1">
    <source>
        <dbReference type="ARBA" id="ARBA00001962"/>
    </source>
</evidence>
<feature type="transmembrane region" description="Helical" evidence="6">
    <location>
        <begin position="153"/>
        <end position="174"/>
    </location>
</feature>
<evidence type="ECO:0000256" key="4">
    <source>
        <dbReference type="ARBA" id="ARBA00023002"/>
    </source>
</evidence>
<dbReference type="SUPFAM" id="SSF47240">
    <property type="entry name" value="Ferritin-like"/>
    <property type="match status" value="1"/>
</dbReference>
<keyword evidence="5" id="KW-0408">Iron</keyword>
<protein>
    <recommendedName>
        <fullName evidence="3">ribonucleoside-diphosphate reductase</fullName>
        <ecNumber evidence="3">1.17.4.1</ecNumber>
    </recommendedName>
</protein>
<dbReference type="InterPro" id="IPR033909">
    <property type="entry name" value="RNR_small"/>
</dbReference>
<dbReference type="GO" id="GO:0004748">
    <property type="term" value="F:ribonucleoside-diphosphate reductase activity, thioredoxin disulfide as acceptor"/>
    <property type="evidence" value="ECO:0007669"/>
    <property type="project" value="UniProtKB-EC"/>
</dbReference>
<keyword evidence="4" id="KW-0560">Oxidoreductase</keyword>
<keyword evidence="6" id="KW-1133">Transmembrane helix</keyword>
<dbReference type="CDD" id="cd01049">
    <property type="entry name" value="RNRR2"/>
    <property type="match status" value="1"/>
</dbReference>
<evidence type="ECO:0000256" key="6">
    <source>
        <dbReference type="SAM" id="Phobius"/>
    </source>
</evidence>
<dbReference type="GO" id="GO:0009263">
    <property type="term" value="P:deoxyribonucleotide biosynthetic process"/>
    <property type="evidence" value="ECO:0007669"/>
    <property type="project" value="InterPro"/>
</dbReference>
<dbReference type="KEGG" id="vg:80538034"/>
<evidence type="ECO:0000256" key="5">
    <source>
        <dbReference type="ARBA" id="ARBA00023004"/>
    </source>
</evidence>
<keyword evidence="8" id="KW-1185">Reference proteome</keyword>
<comment type="similarity">
    <text evidence="2">Belongs to the ribonucleoside diphosphate reductase small chain family.</text>
</comment>
<dbReference type="PANTHER" id="PTHR23409">
    <property type="entry name" value="RIBONUCLEOSIDE-DIPHOSPHATE REDUCTASE SMALL CHAIN"/>
    <property type="match status" value="1"/>
</dbReference>
<dbReference type="GeneID" id="80538034"/>
<dbReference type="Gene3D" id="1.10.620.20">
    <property type="entry name" value="Ribonucleotide Reductase, subunit A"/>
    <property type="match status" value="1"/>
</dbReference>
<dbReference type="InterPro" id="IPR012348">
    <property type="entry name" value="RNR-like"/>
</dbReference>
<dbReference type="InterPro" id="IPR009078">
    <property type="entry name" value="Ferritin-like_SF"/>
</dbReference>
<accession>A0AAF1DB62</accession>
<dbReference type="Proteomes" id="UP000830719">
    <property type="component" value="Segment"/>
</dbReference>
<keyword evidence="6" id="KW-0472">Membrane</keyword>
<dbReference type="EC" id="1.17.4.1" evidence="3"/>
<dbReference type="Pfam" id="PF00268">
    <property type="entry name" value="Ribonuc_red_sm"/>
    <property type="match status" value="1"/>
</dbReference>
<keyword evidence="6" id="KW-0812">Transmembrane</keyword>
<evidence type="ECO:0000256" key="3">
    <source>
        <dbReference type="ARBA" id="ARBA00012274"/>
    </source>
</evidence>
<name>A0AAF1DB62_9ABAC</name>
<sequence>MSNNERFSLLPIRHEDLWREYKTALDCLWKVEEVDMSSDYDDWANKLNDDERHYLKYILAFFATADVIVNANIVERVRPLVPEMEARMFYDQQILIENIHTEMYGLLVQTYIRDNEEFRHITEAIKEIPAVRRKAEWALNWTQDEKSTFAECIIAFAIVEGIAFSGSFASIFYFKDKKKGLLPGLTFSNELISRDESIHTKFACYYYNNYIKEEDKVAPAKILKMLNEAVEIEKSFFRDALPCAMIGMNSDLMSQYIEFVADFLLEQLNLPKHYNVQNPFEFMNNISMMGKTNFFEKRVGEYKRFGAGNETYEILEDF</sequence>
<dbReference type="EMBL" id="MK419956">
    <property type="protein sequence ID" value="QEI03692.1"/>
    <property type="molecule type" value="Genomic_DNA"/>
</dbReference>